<keyword evidence="3" id="KW-1185">Reference proteome</keyword>
<sequence length="55" mass="6218">MLLISGKVWRKVLNVLIPITSTYSRFTGLIGMFHYLGNICMIIQSGGKVYRLLSN</sequence>
<comment type="caution">
    <text evidence="2">The sequence shown here is derived from an EMBL/GenBank/DDBJ whole genome shotgun (WGS) entry which is preliminary data.</text>
</comment>
<reference evidence="2" key="1">
    <citation type="submission" date="2018-01" db="EMBL/GenBank/DDBJ databases">
        <authorList>
            <person name="Mao J.F."/>
        </authorList>
    </citation>
    <scope>NUCLEOTIDE SEQUENCE</scope>
    <source>
        <strain evidence="2">Huo1</strain>
        <tissue evidence="2">Leaf</tissue>
    </source>
</reference>
<reference evidence="2" key="2">
    <citation type="submission" date="2020-08" db="EMBL/GenBank/DDBJ databases">
        <title>Plant Genome Project.</title>
        <authorList>
            <person name="Zhang R.-G."/>
        </authorList>
    </citation>
    <scope>NUCLEOTIDE SEQUENCE</scope>
    <source>
        <strain evidence="2">Huo1</strain>
        <tissue evidence="2">Leaf</tissue>
    </source>
</reference>
<keyword evidence="1" id="KW-1133">Transmembrane helix</keyword>
<feature type="transmembrane region" description="Helical" evidence="1">
    <location>
        <begin position="12"/>
        <end position="36"/>
    </location>
</feature>
<keyword evidence="1" id="KW-0812">Transmembrane</keyword>
<evidence type="ECO:0000313" key="2">
    <source>
        <dbReference type="EMBL" id="KAG6420068.1"/>
    </source>
</evidence>
<accession>A0A8X8XU16</accession>
<evidence type="ECO:0000313" key="3">
    <source>
        <dbReference type="Proteomes" id="UP000298416"/>
    </source>
</evidence>
<organism evidence="2">
    <name type="scientific">Salvia splendens</name>
    <name type="common">Scarlet sage</name>
    <dbReference type="NCBI Taxonomy" id="180675"/>
    <lineage>
        <taxon>Eukaryota</taxon>
        <taxon>Viridiplantae</taxon>
        <taxon>Streptophyta</taxon>
        <taxon>Embryophyta</taxon>
        <taxon>Tracheophyta</taxon>
        <taxon>Spermatophyta</taxon>
        <taxon>Magnoliopsida</taxon>
        <taxon>eudicotyledons</taxon>
        <taxon>Gunneridae</taxon>
        <taxon>Pentapetalae</taxon>
        <taxon>asterids</taxon>
        <taxon>lamiids</taxon>
        <taxon>Lamiales</taxon>
        <taxon>Lamiaceae</taxon>
        <taxon>Nepetoideae</taxon>
        <taxon>Mentheae</taxon>
        <taxon>Salviinae</taxon>
        <taxon>Salvia</taxon>
        <taxon>Salvia subgen. Calosphace</taxon>
        <taxon>core Calosphace</taxon>
    </lineage>
</organism>
<proteinExistence type="predicted"/>
<dbReference type="Proteomes" id="UP000298416">
    <property type="component" value="Unassembled WGS sequence"/>
</dbReference>
<keyword evidence="1" id="KW-0472">Membrane</keyword>
<gene>
    <name evidence="2" type="ORF">SASPL_116583</name>
</gene>
<dbReference type="EMBL" id="PNBA02000006">
    <property type="protein sequence ID" value="KAG6420068.1"/>
    <property type="molecule type" value="Genomic_DNA"/>
</dbReference>
<evidence type="ECO:0000256" key="1">
    <source>
        <dbReference type="SAM" id="Phobius"/>
    </source>
</evidence>
<protein>
    <submittedName>
        <fullName evidence="2">Uncharacterized protein</fullName>
    </submittedName>
</protein>
<dbReference type="AlphaFoldDB" id="A0A8X8XU16"/>
<name>A0A8X8XU16_SALSN</name>